<proteinExistence type="predicted"/>
<name>A0AAD4XEB8_9MAGN</name>
<evidence type="ECO:0000313" key="2">
    <source>
        <dbReference type="Proteomes" id="UP001202328"/>
    </source>
</evidence>
<accession>A0AAD4XEB8</accession>
<reference evidence="1" key="1">
    <citation type="submission" date="2022-04" db="EMBL/GenBank/DDBJ databases">
        <title>A functionally conserved STORR gene fusion in Papaver species that diverged 16.8 million years ago.</title>
        <authorList>
            <person name="Catania T."/>
        </authorList>
    </citation>
    <scope>NUCLEOTIDE SEQUENCE</scope>
    <source>
        <strain evidence="1">S-188037</strain>
    </source>
</reference>
<dbReference type="Proteomes" id="UP001202328">
    <property type="component" value="Unassembled WGS sequence"/>
</dbReference>
<gene>
    <name evidence="1" type="ORF">MKW98_011417</name>
</gene>
<organism evidence="1 2">
    <name type="scientific">Papaver atlanticum</name>
    <dbReference type="NCBI Taxonomy" id="357466"/>
    <lineage>
        <taxon>Eukaryota</taxon>
        <taxon>Viridiplantae</taxon>
        <taxon>Streptophyta</taxon>
        <taxon>Embryophyta</taxon>
        <taxon>Tracheophyta</taxon>
        <taxon>Spermatophyta</taxon>
        <taxon>Magnoliopsida</taxon>
        <taxon>Ranunculales</taxon>
        <taxon>Papaveraceae</taxon>
        <taxon>Papaveroideae</taxon>
        <taxon>Papaver</taxon>
    </lineage>
</organism>
<dbReference type="EMBL" id="JAJJMB010010393">
    <property type="protein sequence ID" value="KAI3909056.1"/>
    <property type="molecule type" value="Genomic_DNA"/>
</dbReference>
<keyword evidence="2" id="KW-1185">Reference proteome</keyword>
<dbReference type="AlphaFoldDB" id="A0AAD4XEB8"/>
<protein>
    <submittedName>
        <fullName evidence="1">Uncharacterized protein</fullName>
    </submittedName>
</protein>
<evidence type="ECO:0000313" key="1">
    <source>
        <dbReference type="EMBL" id="KAI3909056.1"/>
    </source>
</evidence>
<sequence length="88" mass="10022">MFITSCQSTFSRDELGLLSKTLRKIEIESSDTGNGKSKLQVNLLYSVGKYVIVISNFSRVYSKTSTHHLGLRRVRSVLNFLDALYPEY</sequence>
<comment type="caution">
    <text evidence="1">The sequence shown here is derived from an EMBL/GenBank/DDBJ whole genome shotgun (WGS) entry which is preliminary data.</text>
</comment>